<proteinExistence type="predicted"/>
<dbReference type="AlphaFoldDB" id="A0A2U1JZS6"/>
<dbReference type="Pfam" id="PF00378">
    <property type="entry name" value="ECH_1"/>
    <property type="match status" value="1"/>
</dbReference>
<dbReference type="SUPFAM" id="SSF52096">
    <property type="entry name" value="ClpP/crotonase"/>
    <property type="match status" value="1"/>
</dbReference>
<dbReference type="RefSeq" id="WP_116554892.1">
    <property type="nucleotide sequence ID" value="NZ_QCZG01000020.1"/>
</dbReference>
<gene>
    <name evidence="1" type="ORF">DCC39_10710</name>
</gene>
<comment type="caution">
    <text evidence="1">The sequence shown here is derived from an EMBL/GenBank/DDBJ whole genome shotgun (WGS) entry which is preliminary data.</text>
</comment>
<dbReference type="PANTHER" id="PTHR11941">
    <property type="entry name" value="ENOYL-COA HYDRATASE-RELATED"/>
    <property type="match status" value="1"/>
</dbReference>
<evidence type="ECO:0000313" key="1">
    <source>
        <dbReference type="EMBL" id="PWA10750.1"/>
    </source>
</evidence>
<dbReference type="GO" id="GO:0003824">
    <property type="term" value="F:catalytic activity"/>
    <property type="evidence" value="ECO:0007669"/>
    <property type="project" value="UniProtKB-ARBA"/>
</dbReference>
<protein>
    <recommendedName>
        <fullName evidence="3">Enoyl-CoA hydratase</fullName>
    </recommendedName>
</protein>
<dbReference type="CDD" id="cd06558">
    <property type="entry name" value="crotonase-like"/>
    <property type="match status" value="1"/>
</dbReference>
<accession>A0A2U1JZS6</accession>
<name>A0A2U1JZS6_9BACI</name>
<dbReference type="Proteomes" id="UP000245998">
    <property type="component" value="Unassembled WGS sequence"/>
</dbReference>
<dbReference type="EMBL" id="QCZG01000020">
    <property type="protein sequence ID" value="PWA10750.1"/>
    <property type="molecule type" value="Genomic_DNA"/>
</dbReference>
<evidence type="ECO:0000313" key="2">
    <source>
        <dbReference type="Proteomes" id="UP000245998"/>
    </source>
</evidence>
<dbReference type="InterPro" id="IPR029045">
    <property type="entry name" value="ClpP/crotonase-like_dom_sf"/>
</dbReference>
<organism evidence="1 2">
    <name type="scientific">Pueribacillus theae</name>
    <dbReference type="NCBI Taxonomy" id="2171751"/>
    <lineage>
        <taxon>Bacteria</taxon>
        <taxon>Bacillati</taxon>
        <taxon>Bacillota</taxon>
        <taxon>Bacilli</taxon>
        <taxon>Bacillales</taxon>
        <taxon>Bacillaceae</taxon>
        <taxon>Pueribacillus</taxon>
    </lineage>
</organism>
<dbReference type="Gene3D" id="3.90.226.10">
    <property type="entry name" value="2-enoyl-CoA Hydratase, Chain A, domain 1"/>
    <property type="match status" value="1"/>
</dbReference>
<dbReference type="GO" id="GO:0006635">
    <property type="term" value="P:fatty acid beta-oxidation"/>
    <property type="evidence" value="ECO:0007669"/>
    <property type="project" value="TreeGrafter"/>
</dbReference>
<dbReference type="OrthoDB" id="9775794at2"/>
<dbReference type="PANTHER" id="PTHR11941:SF54">
    <property type="entry name" value="ENOYL-COA HYDRATASE, MITOCHONDRIAL"/>
    <property type="match status" value="1"/>
</dbReference>
<dbReference type="InterPro" id="IPR001753">
    <property type="entry name" value="Enoyl-CoA_hydra/iso"/>
</dbReference>
<reference evidence="1 2" key="1">
    <citation type="submission" date="2018-04" db="EMBL/GenBank/DDBJ databases">
        <title>Camelliibacillus theae gen. nov., sp. nov., isolated from Pu'er tea.</title>
        <authorList>
            <person name="Niu L."/>
        </authorList>
    </citation>
    <scope>NUCLEOTIDE SEQUENCE [LARGE SCALE GENOMIC DNA]</scope>
    <source>
        <strain evidence="1 2">T8</strain>
    </source>
</reference>
<keyword evidence="2" id="KW-1185">Reference proteome</keyword>
<evidence type="ECO:0008006" key="3">
    <source>
        <dbReference type="Google" id="ProtNLM"/>
    </source>
</evidence>
<sequence length="301" mass="33573">MFANNDKKVIPGEYEYKWVKLERIGKVLKITFDRTKQLNALSDELESEIHLALDEGDADDGVNCMVITGNGHFGVGYDMANEPGEKNVLDPGRFDTVGDFIAFWQEADDAIVRRQLHFFNLKKPVIAAVEGYCLGGSMWLAMASDMAYCSETAVFGQPEIRHCSNSTFLIPALCGRQHASRWLYTGDHFDGKEAERIGLVNECVPPEKLMDTVMYVAERVAKVPHLSVRYMKSLIMQGTLAAGLASAMEYTAPISTLGHTAHSKEREEFMKLAEEKGIKAFLEKRDGPFLPEPMGPKSKVK</sequence>